<dbReference type="GO" id="GO:0006508">
    <property type="term" value="P:proteolysis"/>
    <property type="evidence" value="ECO:0007669"/>
    <property type="project" value="UniProtKB-KW"/>
</dbReference>
<keyword evidence="6" id="KW-0482">Metalloprotease</keyword>
<accession>A0AB35U8V7</accession>
<dbReference type="Proteomes" id="UP001286174">
    <property type="component" value="Unassembled WGS sequence"/>
</dbReference>
<evidence type="ECO:0000256" key="4">
    <source>
        <dbReference type="ARBA" id="ARBA00022801"/>
    </source>
</evidence>
<comment type="cofactor">
    <cofactor evidence="1">
        <name>Zn(2+)</name>
        <dbReference type="ChEBI" id="CHEBI:29105"/>
    </cofactor>
</comment>
<evidence type="ECO:0000313" key="9">
    <source>
        <dbReference type="EMBL" id="MDX8419970.1"/>
    </source>
</evidence>
<dbReference type="AlphaFoldDB" id="A0AB35U8V7"/>
<evidence type="ECO:0000256" key="6">
    <source>
        <dbReference type="ARBA" id="ARBA00023049"/>
    </source>
</evidence>
<dbReference type="Gene3D" id="3.40.630.10">
    <property type="entry name" value="Zn peptidases"/>
    <property type="match status" value="1"/>
</dbReference>
<dbReference type="RefSeq" id="WP_370596218.1">
    <property type="nucleotide sequence ID" value="NZ_JALBUR010000018.1"/>
</dbReference>
<dbReference type="CDD" id="cd06905">
    <property type="entry name" value="M14-like"/>
    <property type="match status" value="1"/>
</dbReference>
<evidence type="ECO:0000259" key="8">
    <source>
        <dbReference type="PROSITE" id="PS52035"/>
    </source>
</evidence>
<dbReference type="GO" id="GO:0005615">
    <property type="term" value="C:extracellular space"/>
    <property type="evidence" value="ECO:0007669"/>
    <property type="project" value="TreeGrafter"/>
</dbReference>
<keyword evidence="5" id="KW-0862">Zinc</keyword>
<evidence type="ECO:0000256" key="2">
    <source>
        <dbReference type="ARBA" id="ARBA00005988"/>
    </source>
</evidence>
<evidence type="ECO:0000256" key="1">
    <source>
        <dbReference type="ARBA" id="ARBA00001947"/>
    </source>
</evidence>
<dbReference type="PANTHER" id="PTHR11705:SF143">
    <property type="entry name" value="SLL0236 PROTEIN"/>
    <property type="match status" value="1"/>
</dbReference>
<dbReference type="PANTHER" id="PTHR11705">
    <property type="entry name" value="PROTEASE FAMILY M14 CARBOXYPEPTIDASE A,B"/>
    <property type="match status" value="1"/>
</dbReference>
<evidence type="ECO:0000256" key="3">
    <source>
        <dbReference type="ARBA" id="ARBA00022670"/>
    </source>
</evidence>
<keyword evidence="4" id="KW-0378">Hydrolase</keyword>
<protein>
    <submittedName>
        <fullName evidence="9">M14 family metallopeptidase</fullName>
    </submittedName>
</protein>
<dbReference type="GO" id="GO:0008270">
    <property type="term" value="F:zinc ion binding"/>
    <property type="evidence" value="ECO:0007669"/>
    <property type="project" value="InterPro"/>
</dbReference>
<comment type="similarity">
    <text evidence="2 7">Belongs to the peptidase M14 family.</text>
</comment>
<dbReference type="SMART" id="SM00631">
    <property type="entry name" value="Zn_pept"/>
    <property type="match status" value="1"/>
</dbReference>
<dbReference type="PROSITE" id="PS52035">
    <property type="entry name" value="PEPTIDASE_M14"/>
    <property type="match status" value="1"/>
</dbReference>
<dbReference type="GO" id="GO:0004181">
    <property type="term" value="F:metallocarboxypeptidase activity"/>
    <property type="evidence" value="ECO:0007669"/>
    <property type="project" value="InterPro"/>
</dbReference>
<feature type="domain" description="Peptidase M14" evidence="8">
    <location>
        <begin position="10"/>
        <end position="363"/>
    </location>
</feature>
<keyword evidence="3" id="KW-0645">Protease</keyword>
<dbReference type="SUPFAM" id="SSF53187">
    <property type="entry name" value="Zn-dependent exopeptidases"/>
    <property type="match status" value="1"/>
</dbReference>
<evidence type="ECO:0000256" key="5">
    <source>
        <dbReference type="ARBA" id="ARBA00022833"/>
    </source>
</evidence>
<name>A0AB35U8V7_9FIRM</name>
<organism evidence="9 10">
    <name type="scientific">Grylomicrobium aquisgranensis</name>
    <dbReference type="NCBI Taxonomy" id="2926318"/>
    <lineage>
        <taxon>Bacteria</taxon>
        <taxon>Bacillati</taxon>
        <taxon>Bacillota</taxon>
        <taxon>Erysipelotrichia</taxon>
        <taxon>Erysipelotrichales</taxon>
        <taxon>Erysipelotrichaceae</taxon>
        <taxon>Grylomicrobium</taxon>
    </lineage>
</organism>
<proteinExistence type="inferred from homology"/>
<evidence type="ECO:0000256" key="7">
    <source>
        <dbReference type="PROSITE-ProRule" id="PRU01379"/>
    </source>
</evidence>
<dbReference type="EMBL" id="JALBUR010000018">
    <property type="protein sequence ID" value="MDX8419970.1"/>
    <property type="molecule type" value="Genomic_DNA"/>
</dbReference>
<sequence>MMKTTFSYDHYYKYAELQSNLQYFAEKYSNLCTLDVNMVTPEGRSQYVVTLTNKDTGDALSKPGWYLDGNIHAGEVTSSMCAMHTIDTLLTNYETDAGMHRILDTMTIYVIPRVSPDGAEKYLTSPYNLRSADRAYLPEKGGIKPEDLDGDGVIRMMLIPSAYGAWKKDPSSAAGVVLRSPSDAVGEFYDLYPEGNLEEPAGDNLKQKKPDWGLDFNRNFPFGWFPDARQGGAGKYPLSNPECKAIVDFVLAHDNIGGAAIGHTSGGLVLIPPGTKPEKNAPKQDMKAMHAIADMGKEELGYVPMNIFDSFMDDQVNYDSGALDDWFYQAQGIPAYTMEFWDVSTKAGVPMNWGSRKDEGEEKRLERFVAIMKWVKENAPQYYKDWQTFDHPTFGKVEIGGFNTKFTIQNPPEKFLLTECEHDTNFNLRFVQAMPHLAIDSFTAEKKAEGVYEVSAVIGNHGYLPTNLTENALLMKTAKPVEAKLDGAEILGAESTMDLGHLEGYANTNTSSMYGNLTTFASGKARKKAVWIVKGEPGTKLTLTVSSCKAGSVHDSIVL</sequence>
<gene>
    <name evidence="9" type="ORF">MOZ60_07660</name>
</gene>
<evidence type="ECO:0000313" key="10">
    <source>
        <dbReference type="Proteomes" id="UP001286174"/>
    </source>
</evidence>
<feature type="active site" description="Proton donor/acceptor" evidence="7">
    <location>
        <position position="339"/>
    </location>
</feature>
<keyword evidence="10" id="KW-1185">Reference proteome</keyword>
<comment type="caution">
    <text evidence="9">The sequence shown here is derived from an EMBL/GenBank/DDBJ whole genome shotgun (WGS) entry which is preliminary data.</text>
</comment>
<dbReference type="InterPro" id="IPR000834">
    <property type="entry name" value="Peptidase_M14"/>
</dbReference>
<reference evidence="9 10" key="1">
    <citation type="submission" date="2022-03" db="EMBL/GenBank/DDBJ databases">
        <title>Novel taxa within the pig intestine.</title>
        <authorList>
            <person name="Wylensek D."/>
            <person name="Bishof K."/>
            <person name="Afrizal A."/>
            <person name="Clavel T."/>
        </authorList>
    </citation>
    <scope>NUCLEOTIDE SEQUENCE [LARGE SCALE GENOMIC DNA]</scope>
    <source>
        <strain evidence="9 10">CLA-KB-P133</strain>
    </source>
</reference>
<dbReference type="Pfam" id="PF00246">
    <property type="entry name" value="Peptidase_M14"/>
    <property type="match status" value="1"/>
</dbReference>